<proteinExistence type="predicted"/>
<dbReference type="Pfam" id="PF01381">
    <property type="entry name" value="HTH_3"/>
    <property type="match status" value="1"/>
</dbReference>
<dbReference type="RefSeq" id="WP_209349791.1">
    <property type="nucleotide sequence ID" value="NZ_JAGIYZ010000001.1"/>
</dbReference>
<evidence type="ECO:0000259" key="1">
    <source>
        <dbReference type="PROSITE" id="PS50943"/>
    </source>
</evidence>
<dbReference type="EMBL" id="JAGIYZ010000001">
    <property type="protein sequence ID" value="MBP0462416.1"/>
    <property type="molecule type" value="Genomic_DNA"/>
</dbReference>
<dbReference type="PROSITE" id="PS50943">
    <property type="entry name" value="HTH_CROC1"/>
    <property type="match status" value="1"/>
</dbReference>
<keyword evidence="3" id="KW-1185">Reference proteome</keyword>
<dbReference type="CDD" id="cd00093">
    <property type="entry name" value="HTH_XRE"/>
    <property type="match status" value="1"/>
</dbReference>
<evidence type="ECO:0000313" key="3">
    <source>
        <dbReference type="Proteomes" id="UP000680815"/>
    </source>
</evidence>
<dbReference type="Gene3D" id="1.10.260.40">
    <property type="entry name" value="lambda repressor-like DNA-binding domains"/>
    <property type="match status" value="1"/>
</dbReference>
<comment type="caution">
    <text evidence="2">The sequence shown here is derived from an EMBL/GenBank/DDBJ whole genome shotgun (WGS) entry which is preliminary data.</text>
</comment>
<dbReference type="Proteomes" id="UP000680815">
    <property type="component" value="Unassembled WGS sequence"/>
</dbReference>
<dbReference type="SMART" id="SM00530">
    <property type="entry name" value="HTH_XRE"/>
    <property type="match status" value="1"/>
</dbReference>
<feature type="domain" description="HTH cro/C1-type" evidence="1">
    <location>
        <begin position="34"/>
        <end position="73"/>
    </location>
</feature>
<dbReference type="InterPro" id="IPR001387">
    <property type="entry name" value="Cro/C1-type_HTH"/>
</dbReference>
<gene>
    <name evidence="2" type="ORF">J5Y09_00705</name>
</gene>
<protein>
    <submittedName>
        <fullName evidence="2">Helix-turn-helix transcriptional regulator</fullName>
    </submittedName>
</protein>
<organism evidence="2 3">
    <name type="scientific">Roseomonas nitratireducens</name>
    <dbReference type="NCBI Taxonomy" id="2820810"/>
    <lineage>
        <taxon>Bacteria</taxon>
        <taxon>Pseudomonadati</taxon>
        <taxon>Pseudomonadota</taxon>
        <taxon>Alphaproteobacteria</taxon>
        <taxon>Acetobacterales</taxon>
        <taxon>Roseomonadaceae</taxon>
        <taxon>Roseomonas</taxon>
    </lineage>
</organism>
<dbReference type="InterPro" id="IPR010982">
    <property type="entry name" value="Lambda_DNA-bd_dom_sf"/>
</dbReference>
<reference evidence="2 3" key="1">
    <citation type="submission" date="2021-03" db="EMBL/GenBank/DDBJ databases">
        <authorList>
            <person name="So Y."/>
        </authorList>
    </citation>
    <scope>NUCLEOTIDE SEQUENCE [LARGE SCALE GENOMIC DNA]</scope>
    <source>
        <strain evidence="2 3">PWR1</strain>
    </source>
</reference>
<evidence type="ECO:0000313" key="2">
    <source>
        <dbReference type="EMBL" id="MBP0462416.1"/>
    </source>
</evidence>
<accession>A0ABS4ANK2</accession>
<dbReference type="SUPFAM" id="SSF47413">
    <property type="entry name" value="lambda repressor-like DNA-binding domains"/>
    <property type="match status" value="1"/>
</dbReference>
<name>A0ABS4ANK2_9PROT</name>
<sequence>MLSEAEAFAERLRRICDTHDRAELRSYGRQALIARELDVSEETSRKWFSGVMRPRPGKMKRLAEFLGVDEVWLTLGRDPDVSAREQRILAKNASGAAYFIRGFLEMSGASTSVRSQRDNREYIDFFATINGDQVGIFAAFGRELNNKYIVQFPAEHHELRILAVLADRSEFCILDMSSEFLDRFSSRKAGDRAVDIERSTQGEFVTGGYIWPRLRPGKLPKP</sequence>